<dbReference type="EMBL" id="GBRH01272110">
    <property type="protein sequence ID" value="JAD25785.1"/>
    <property type="molecule type" value="Transcribed_RNA"/>
</dbReference>
<name>A0A0A8YKD4_ARUDO</name>
<evidence type="ECO:0000313" key="1">
    <source>
        <dbReference type="EMBL" id="JAD25785.1"/>
    </source>
</evidence>
<reference evidence="1" key="2">
    <citation type="journal article" date="2015" name="Data Brief">
        <title>Shoot transcriptome of the giant reed, Arundo donax.</title>
        <authorList>
            <person name="Barrero R.A."/>
            <person name="Guerrero F.D."/>
            <person name="Moolhuijzen P."/>
            <person name="Goolsby J.A."/>
            <person name="Tidwell J."/>
            <person name="Bellgard S.E."/>
            <person name="Bellgard M.I."/>
        </authorList>
    </citation>
    <scope>NUCLEOTIDE SEQUENCE</scope>
    <source>
        <tissue evidence="1">Shoot tissue taken approximately 20 cm above the soil surface</tissue>
    </source>
</reference>
<proteinExistence type="predicted"/>
<dbReference type="AlphaFoldDB" id="A0A0A8YKD4"/>
<sequence>MHRKFEFWRIKNCVLDSSTTQM</sequence>
<accession>A0A0A8YKD4</accession>
<protein>
    <submittedName>
        <fullName evidence="1">Uncharacterized protein</fullName>
    </submittedName>
</protein>
<reference evidence="1" key="1">
    <citation type="submission" date="2014-09" db="EMBL/GenBank/DDBJ databases">
        <authorList>
            <person name="Magalhaes I.L.F."/>
            <person name="Oliveira U."/>
            <person name="Santos F.R."/>
            <person name="Vidigal T.H.D.A."/>
            <person name="Brescovit A.D."/>
            <person name="Santos A.J."/>
        </authorList>
    </citation>
    <scope>NUCLEOTIDE SEQUENCE</scope>
    <source>
        <tissue evidence="1">Shoot tissue taken approximately 20 cm above the soil surface</tissue>
    </source>
</reference>
<organism evidence="1">
    <name type="scientific">Arundo donax</name>
    <name type="common">Giant reed</name>
    <name type="synonym">Donax arundinaceus</name>
    <dbReference type="NCBI Taxonomy" id="35708"/>
    <lineage>
        <taxon>Eukaryota</taxon>
        <taxon>Viridiplantae</taxon>
        <taxon>Streptophyta</taxon>
        <taxon>Embryophyta</taxon>
        <taxon>Tracheophyta</taxon>
        <taxon>Spermatophyta</taxon>
        <taxon>Magnoliopsida</taxon>
        <taxon>Liliopsida</taxon>
        <taxon>Poales</taxon>
        <taxon>Poaceae</taxon>
        <taxon>PACMAD clade</taxon>
        <taxon>Arundinoideae</taxon>
        <taxon>Arundineae</taxon>
        <taxon>Arundo</taxon>
    </lineage>
</organism>